<feature type="transmembrane region" description="Helical" evidence="1">
    <location>
        <begin position="36"/>
        <end position="55"/>
    </location>
</feature>
<feature type="transmembrane region" description="Helical" evidence="1">
    <location>
        <begin position="156"/>
        <end position="175"/>
    </location>
</feature>
<reference evidence="4" key="1">
    <citation type="submission" date="2007-10" db="EMBL/GenBank/DDBJ databases">
        <title>Complete genome of Alkaliphilus oremlandii OhILAs.</title>
        <authorList>
            <person name="Copeland A."/>
            <person name="Lucas S."/>
            <person name="Lapidus A."/>
            <person name="Barry K."/>
            <person name="Detter J.C."/>
            <person name="Glavina del Rio T."/>
            <person name="Hammon N."/>
            <person name="Israni S."/>
            <person name="Dalin E."/>
            <person name="Tice H."/>
            <person name="Pitluck S."/>
            <person name="Chain P."/>
            <person name="Malfatti S."/>
            <person name="Shin M."/>
            <person name="Vergez L."/>
            <person name="Schmutz J."/>
            <person name="Larimer F."/>
            <person name="Land M."/>
            <person name="Hauser L."/>
            <person name="Kyrpides N."/>
            <person name="Mikhailova N."/>
            <person name="Stolz J.F."/>
            <person name="Dawson A."/>
            <person name="Fisher E."/>
            <person name="Crable B."/>
            <person name="Perera E."/>
            <person name="Lisak J."/>
            <person name="Ranganathan M."/>
            <person name="Basu P."/>
            <person name="Richardson P."/>
        </authorList>
    </citation>
    <scope>NUCLEOTIDE SEQUENCE [LARGE SCALE GENOMIC DNA]</scope>
    <source>
        <strain evidence="4">OhILAs</strain>
    </source>
</reference>
<evidence type="ECO:0000256" key="1">
    <source>
        <dbReference type="SAM" id="Phobius"/>
    </source>
</evidence>
<dbReference type="PANTHER" id="PTHR43592:SF15">
    <property type="entry name" value="CAAX AMINO TERMINAL PROTEASE FAMILY PROTEIN"/>
    <property type="match status" value="1"/>
</dbReference>
<keyword evidence="4" id="KW-1185">Reference proteome</keyword>
<protein>
    <submittedName>
        <fullName evidence="3">Abortive infection protein</fullName>
    </submittedName>
</protein>
<feature type="transmembrane region" description="Helical" evidence="1">
    <location>
        <begin position="121"/>
        <end position="144"/>
    </location>
</feature>
<feature type="domain" description="CAAX prenyl protease 2/Lysostaphin resistance protein A-like" evidence="2">
    <location>
        <begin position="121"/>
        <end position="206"/>
    </location>
</feature>
<evidence type="ECO:0000313" key="4">
    <source>
        <dbReference type="Proteomes" id="UP000000269"/>
    </source>
</evidence>
<accession>A8MIB9</accession>
<name>A8MIB9_ALKOO</name>
<keyword evidence="1" id="KW-0472">Membrane</keyword>
<dbReference type="STRING" id="350688.Clos_2014"/>
<dbReference type="PANTHER" id="PTHR43592">
    <property type="entry name" value="CAAX AMINO TERMINAL PROTEASE"/>
    <property type="match status" value="1"/>
</dbReference>
<dbReference type="InterPro" id="IPR003675">
    <property type="entry name" value="Rce1/LyrA-like_dom"/>
</dbReference>
<keyword evidence="1" id="KW-0812">Transmembrane</keyword>
<evidence type="ECO:0000259" key="2">
    <source>
        <dbReference type="Pfam" id="PF02517"/>
    </source>
</evidence>
<dbReference type="Pfam" id="PF02517">
    <property type="entry name" value="Rce1-like"/>
    <property type="match status" value="1"/>
</dbReference>
<dbReference type="GO" id="GO:0080120">
    <property type="term" value="P:CAAX-box protein maturation"/>
    <property type="evidence" value="ECO:0007669"/>
    <property type="project" value="UniProtKB-ARBA"/>
</dbReference>
<feature type="transmembrane region" description="Helical" evidence="1">
    <location>
        <begin position="12"/>
        <end position="30"/>
    </location>
</feature>
<dbReference type="OrthoDB" id="4177129at2"/>
<dbReference type="HOGENOM" id="CLU_070755_0_0_9"/>
<dbReference type="Proteomes" id="UP000000269">
    <property type="component" value="Chromosome"/>
</dbReference>
<dbReference type="KEGG" id="aoe:Clos_2014"/>
<evidence type="ECO:0000313" key="3">
    <source>
        <dbReference type="EMBL" id="ABW19551.1"/>
    </source>
</evidence>
<dbReference type="EMBL" id="CP000853">
    <property type="protein sequence ID" value="ABW19551.1"/>
    <property type="molecule type" value="Genomic_DNA"/>
</dbReference>
<proteinExistence type="predicted"/>
<dbReference type="AlphaFoldDB" id="A8MIB9"/>
<organism evidence="3 4">
    <name type="scientific">Alkaliphilus oremlandii (strain OhILAs)</name>
    <name type="common">Clostridium oremlandii (strain OhILAs)</name>
    <dbReference type="NCBI Taxonomy" id="350688"/>
    <lineage>
        <taxon>Bacteria</taxon>
        <taxon>Bacillati</taxon>
        <taxon>Bacillota</taxon>
        <taxon>Clostridia</taxon>
        <taxon>Peptostreptococcales</taxon>
        <taxon>Natronincolaceae</taxon>
        <taxon>Alkaliphilus</taxon>
    </lineage>
</organism>
<sequence length="314" mass="34406">MVNHKKLMVLDANLLYLIGALIFWTIGSYVQSTHLLGGLLITQYVLILLPPVIYAKVKNVSIKETFRLNKISFKHGVIVVMITILTYPVAVFTNALIMTIMSLMGNLNIPALPTASTGSEYLIHMLIISVSAGICEEMFFRGFVLSGYERLGRRKAIVLSAILFGVFHFNLYNLMGPMMLGLVFGYLVIETDSIFAGMIGHMTNNGFAVTLGFLANAASKMVGDIEAGGEVAAGVSTTAVMIGTTILFGIISVITLFIAYRLVKVIRKDRGTMRIQEDEAQPHVRKSEFIPLIIPACLFILVAVLQIREIISLG</sequence>
<dbReference type="GO" id="GO:0004175">
    <property type="term" value="F:endopeptidase activity"/>
    <property type="evidence" value="ECO:0007669"/>
    <property type="project" value="UniProtKB-ARBA"/>
</dbReference>
<keyword evidence="1" id="KW-1133">Transmembrane helix</keyword>
<gene>
    <name evidence="3" type="ordered locus">Clos_2014</name>
</gene>
<dbReference type="eggNOG" id="COG1266">
    <property type="taxonomic scope" value="Bacteria"/>
</dbReference>
<feature type="transmembrane region" description="Helical" evidence="1">
    <location>
        <begin position="76"/>
        <end position="101"/>
    </location>
</feature>
<feature type="transmembrane region" description="Helical" evidence="1">
    <location>
        <begin position="289"/>
        <end position="307"/>
    </location>
</feature>
<dbReference type="RefSeq" id="WP_012159860.1">
    <property type="nucleotide sequence ID" value="NC_009922.1"/>
</dbReference>
<feature type="transmembrane region" description="Helical" evidence="1">
    <location>
        <begin position="239"/>
        <end position="263"/>
    </location>
</feature>